<keyword evidence="2" id="KW-1185">Reference proteome</keyword>
<evidence type="ECO:0000313" key="2">
    <source>
        <dbReference type="Proteomes" id="UP000050525"/>
    </source>
</evidence>
<evidence type="ECO:0000313" key="1">
    <source>
        <dbReference type="EMBL" id="KYO45086.1"/>
    </source>
</evidence>
<name>A0A151P7M9_ALLMI</name>
<protein>
    <submittedName>
        <fullName evidence="1">Uncharacterized protein</fullName>
    </submittedName>
</protein>
<organism evidence="1 2">
    <name type="scientific">Alligator mississippiensis</name>
    <name type="common">American alligator</name>
    <dbReference type="NCBI Taxonomy" id="8496"/>
    <lineage>
        <taxon>Eukaryota</taxon>
        <taxon>Metazoa</taxon>
        <taxon>Chordata</taxon>
        <taxon>Craniata</taxon>
        <taxon>Vertebrata</taxon>
        <taxon>Euteleostomi</taxon>
        <taxon>Archelosauria</taxon>
        <taxon>Archosauria</taxon>
        <taxon>Crocodylia</taxon>
        <taxon>Alligatoridae</taxon>
        <taxon>Alligatorinae</taxon>
        <taxon>Alligator</taxon>
    </lineage>
</organism>
<accession>A0A151P7M9</accession>
<dbReference type="AlphaFoldDB" id="A0A151P7M9"/>
<comment type="caution">
    <text evidence="1">The sequence shown here is derived from an EMBL/GenBank/DDBJ whole genome shotgun (WGS) entry which is preliminary data.</text>
</comment>
<dbReference type="EMBL" id="AKHW03000635">
    <property type="protein sequence ID" value="KYO45086.1"/>
    <property type="molecule type" value="Genomic_DNA"/>
</dbReference>
<reference evidence="1 2" key="1">
    <citation type="journal article" date="2012" name="Genome Biol.">
        <title>Sequencing three crocodilian genomes to illuminate the evolution of archosaurs and amniotes.</title>
        <authorList>
            <person name="St John J.A."/>
            <person name="Braun E.L."/>
            <person name="Isberg S.R."/>
            <person name="Miles L.G."/>
            <person name="Chong A.Y."/>
            <person name="Gongora J."/>
            <person name="Dalzell P."/>
            <person name="Moran C."/>
            <person name="Bed'hom B."/>
            <person name="Abzhanov A."/>
            <person name="Burgess S.C."/>
            <person name="Cooksey A.M."/>
            <person name="Castoe T.A."/>
            <person name="Crawford N.G."/>
            <person name="Densmore L.D."/>
            <person name="Drew J.C."/>
            <person name="Edwards S.V."/>
            <person name="Faircloth B.C."/>
            <person name="Fujita M.K."/>
            <person name="Greenwold M.J."/>
            <person name="Hoffmann F.G."/>
            <person name="Howard J.M."/>
            <person name="Iguchi T."/>
            <person name="Janes D.E."/>
            <person name="Khan S.Y."/>
            <person name="Kohno S."/>
            <person name="de Koning A.J."/>
            <person name="Lance S.L."/>
            <person name="McCarthy F.M."/>
            <person name="McCormack J.E."/>
            <person name="Merchant M.E."/>
            <person name="Peterson D.G."/>
            <person name="Pollock D.D."/>
            <person name="Pourmand N."/>
            <person name="Raney B.J."/>
            <person name="Roessler K.A."/>
            <person name="Sanford J.R."/>
            <person name="Sawyer R.H."/>
            <person name="Schmidt C.J."/>
            <person name="Triplett E.W."/>
            <person name="Tuberville T.D."/>
            <person name="Venegas-Anaya M."/>
            <person name="Howard J.T."/>
            <person name="Jarvis E.D."/>
            <person name="Guillette L.J.Jr."/>
            <person name="Glenn T.C."/>
            <person name="Green R.E."/>
            <person name="Ray D.A."/>
        </authorList>
    </citation>
    <scope>NUCLEOTIDE SEQUENCE [LARGE SCALE GENOMIC DNA]</scope>
    <source>
        <strain evidence="1">KSC_2009_1</strain>
    </source>
</reference>
<gene>
    <name evidence="1" type="ORF">Y1Q_0007382</name>
</gene>
<dbReference type="Proteomes" id="UP000050525">
    <property type="component" value="Unassembled WGS sequence"/>
</dbReference>
<proteinExistence type="predicted"/>
<sequence length="123" mass="14025">MNRQIEEAQAPEANIENLENGIFVPEPACEVEVIAEQRSMTPERSVCFCREQRPDEAEEFRRQLESLSSGKAPCNFTTARTSSSKIEKQNKHIQSCFYPVVKVITRTTPEEEQGPGRRPLKTQ</sequence>